<evidence type="ECO:0000256" key="1">
    <source>
        <dbReference type="ARBA" id="ARBA00022723"/>
    </source>
</evidence>
<accession>A0A1B6K2S0</accession>
<keyword evidence="3" id="KW-0862">Zinc</keyword>
<evidence type="ECO:0000256" key="3">
    <source>
        <dbReference type="ARBA" id="ARBA00022833"/>
    </source>
</evidence>
<evidence type="ECO:0000256" key="4">
    <source>
        <dbReference type="PROSITE-ProRule" id="PRU00175"/>
    </source>
</evidence>
<dbReference type="InterPro" id="IPR049548">
    <property type="entry name" value="Sina-like_RING"/>
</dbReference>
<evidence type="ECO:0000313" key="6">
    <source>
        <dbReference type="EMBL" id="JAT05444.1"/>
    </source>
</evidence>
<dbReference type="Gene3D" id="3.30.40.10">
    <property type="entry name" value="Zinc/RING finger domain, C3HC4 (zinc finger)"/>
    <property type="match status" value="1"/>
</dbReference>
<dbReference type="InterPro" id="IPR001841">
    <property type="entry name" value="Znf_RING"/>
</dbReference>
<dbReference type="GO" id="GO:0008270">
    <property type="term" value="F:zinc ion binding"/>
    <property type="evidence" value="ECO:0007669"/>
    <property type="project" value="UniProtKB-KW"/>
</dbReference>
<evidence type="ECO:0000259" key="5">
    <source>
        <dbReference type="PROSITE" id="PS50089"/>
    </source>
</evidence>
<feature type="domain" description="RING-type" evidence="5">
    <location>
        <begin position="65"/>
        <end position="100"/>
    </location>
</feature>
<dbReference type="InterPro" id="IPR004162">
    <property type="entry name" value="SINA-like_animal"/>
</dbReference>
<dbReference type="AlphaFoldDB" id="A0A1B6K2S0"/>
<gene>
    <name evidence="6" type="ORF">g.45190</name>
</gene>
<dbReference type="GO" id="GO:0005737">
    <property type="term" value="C:cytoplasm"/>
    <property type="evidence" value="ECO:0007669"/>
    <property type="project" value="TreeGrafter"/>
</dbReference>
<evidence type="ECO:0000256" key="2">
    <source>
        <dbReference type="ARBA" id="ARBA00022771"/>
    </source>
</evidence>
<dbReference type="PROSITE" id="PS50089">
    <property type="entry name" value="ZF_RING_2"/>
    <property type="match status" value="1"/>
</dbReference>
<proteinExistence type="predicted"/>
<organism evidence="6">
    <name type="scientific">Homalodisca liturata</name>
    <dbReference type="NCBI Taxonomy" id="320908"/>
    <lineage>
        <taxon>Eukaryota</taxon>
        <taxon>Metazoa</taxon>
        <taxon>Ecdysozoa</taxon>
        <taxon>Arthropoda</taxon>
        <taxon>Hexapoda</taxon>
        <taxon>Insecta</taxon>
        <taxon>Pterygota</taxon>
        <taxon>Neoptera</taxon>
        <taxon>Paraneoptera</taxon>
        <taxon>Hemiptera</taxon>
        <taxon>Auchenorrhyncha</taxon>
        <taxon>Membracoidea</taxon>
        <taxon>Cicadellidae</taxon>
        <taxon>Cicadellinae</taxon>
        <taxon>Proconiini</taxon>
        <taxon>Homalodisca</taxon>
    </lineage>
</organism>
<dbReference type="GO" id="GO:0031624">
    <property type="term" value="F:ubiquitin conjugating enzyme binding"/>
    <property type="evidence" value="ECO:0007669"/>
    <property type="project" value="TreeGrafter"/>
</dbReference>
<keyword evidence="2 4" id="KW-0863">Zinc-finger</keyword>
<dbReference type="GO" id="GO:0016567">
    <property type="term" value="P:protein ubiquitination"/>
    <property type="evidence" value="ECO:0007669"/>
    <property type="project" value="UniProtKB-UniPathway"/>
</dbReference>
<feature type="non-terminal residue" evidence="6">
    <location>
        <position position="1"/>
    </location>
</feature>
<name>A0A1B6K2S0_9HEMI</name>
<dbReference type="GO" id="GO:0043161">
    <property type="term" value="P:proteasome-mediated ubiquitin-dependent protein catabolic process"/>
    <property type="evidence" value="ECO:0007669"/>
    <property type="project" value="TreeGrafter"/>
</dbReference>
<sequence length="291" mass="33653">GLTSYHQPQPAILQIPCAFNSVRFNLKSDRSTWKMTWLQSTFKLEGVPQDVVTQSLRSVLDIVRCAICLDTVRPEIVQCIKGHLLCGECRKDLEICPTCRQPFTGAKTHPLLFQLLDALPQQCRYADCRIYVEDGDCHEVWCGFQPTQCRISDCDWVGPSHQIYSHIHKDHPNEIILNESNPKMKLRYYSRVLPHIKGCFYPILAFGQFFWMEANSNDTASTISFHIVPNGKLLEDYFFGLQFKSKNHSLQSKVKFHLECQEMNFVYLPNACLRYHFSINGFICNLYVTKS</sequence>
<reference evidence="6" key="1">
    <citation type="submission" date="2015-11" db="EMBL/GenBank/DDBJ databases">
        <title>De novo transcriptome assembly of four potential Pierce s Disease insect vectors from Arizona vineyards.</title>
        <authorList>
            <person name="Tassone E.E."/>
        </authorList>
    </citation>
    <scope>NUCLEOTIDE SEQUENCE</scope>
</reference>
<dbReference type="GO" id="GO:0061630">
    <property type="term" value="F:ubiquitin protein ligase activity"/>
    <property type="evidence" value="ECO:0007669"/>
    <property type="project" value="TreeGrafter"/>
</dbReference>
<dbReference type="UniPathway" id="UPA00143"/>
<dbReference type="PANTHER" id="PTHR45877">
    <property type="entry name" value="E3 UBIQUITIN-PROTEIN LIGASE SIAH2"/>
    <property type="match status" value="1"/>
</dbReference>
<protein>
    <recommendedName>
        <fullName evidence="5">RING-type domain-containing protein</fullName>
    </recommendedName>
</protein>
<dbReference type="Pfam" id="PF21362">
    <property type="entry name" value="Sina_RING"/>
    <property type="match status" value="1"/>
</dbReference>
<dbReference type="SUPFAM" id="SSF57850">
    <property type="entry name" value="RING/U-box"/>
    <property type="match status" value="1"/>
</dbReference>
<keyword evidence="1" id="KW-0479">Metal-binding</keyword>
<dbReference type="InterPro" id="IPR013083">
    <property type="entry name" value="Znf_RING/FYVE/PHD"/>
</dbReference>
<dbReference type="EMBL" id="GECU01002263">
    <property type="protein sequence ID" value="JAT05444.1"/>
    <property type="molecule type" value="Transcribed_RNA"/>
</dbReference>
<dbReference type="PANTHER" id="PTHR45877:SF2">
    <property type="entry name" value="E3 UBIQUITIN-PROTEIN LIGASE SINA-RELATED"/>
    <property type="match status" value="1"/>
</dbReference>
<dbReference type="SUPFAM" id="SSF49599">
    <property type="entry name" value="TRAF domain-like"/>
    <property type="match status" value="1"/>
</dbReference>